<sequence>MVRREGYGPPESEEDKVHEYLAGLEVWRQHREDVLGAVENARLAREIRRGRRGAGREWRVRLGGWTLHLRRVPEYEARPAAKS</sequence>
<proteinExistence type="predicted"/>
<organism evidence="1 2">
    <name type="scientific">Rubrobacter taiwanensis</name>
    <dbReference type="NCBI Taxonomy" id="185139"/>
    <lineage>
        <taxon>Bacteria</taxon>
        <taxon>Bacillati</taxon>
        <taxon>Actinomycetota</taxon>
        <taxon>Rubrobacteria</taxon>
        <taxon>Rubrobacterales</taxon>
        <taxon>Rubrobacteraceae</taxon>
        <taxon>Rubrobacter</taxon>
    </lineage>
</organism>
<keyword evidence="2" id="KW-1185">Reference proteome</keyword>
<evidence type="ECO:0000313" key="2">
    <source>
        <dbReference type="Proteomes" id="UP000295244"/>
    </source>
</evidence>
<protein>
    <submittedName>
        <fullName evidence="1">Uncharacterized protein</fullName>
    </submittedName>
</protein>
<dbReference type="RefSeq" id="WP_132687177.1">
    <property type="nucleotide sequence ID" value="NZ_SKBU01000001.1"/>
</dbReference>
<gene>
    <name evidence="1" type="ORF">E0L93_00475</name>
</gene>
<comment type="caution">
    <text evidence="1">The sequence shown here is derived from an EMBL/GenBank/DDBJ whole genome shotgun (WGS) entry which is preliminary data.</text>
</comment>
<dbReference type="AlphaFoldDB" id="A0A4R1BST3"/>
<reference evidence="1 2" key="1">
    <citation type="submission" date="2019-03" db="EMBL/GenBank/DDBJ databases">
        <title>Whole genome sequence of a novel Rubrobacter taiwanensis strain, isolated from Yellowstone National Park.</title>
        <authorList>
            <person name="Freed S."/>
            <person name="Ramaley R.F."/>
            <person name="Kyndt J.A."/>
        </authorList>
    </citation>
    <scope>NUCLEOTIDE SEQUENCE [LARGE SCALE GENOMIC DNA]</scope>
    <source>
        <strain evidence="1 2">Yellowstone</strain>
    </source>
</reference>
<name>A0A4R1BST3_9ACTN</name>
<dbReference type="Proteomes" id="UP000295244">
    <property type="component" value="Unassembled WGS sequence"/>
</dbReference>
<evidence type="ECO:0000313" key="1">
    <source>
        <dbReference type="EMBL" id="TCJ20741.1"/>
    </source>
</evidence>
<dbReference type="EMBL" id="SKBU01000001">
    <property type="protein sequence ID" value="TCJ20741.1"/>
    <property type="molecule type" value="Genomic_DNA"/>
</dbReference>
<accession>A0A4R1BST3</accession>